<dbReference type="SUPFAM" id="SSF52129">
    <property type="entry name" value="Caspase-like"/>
    <property type="match status" value="1"/>
</dbReference>
<dbReference type="PANTHER" id="PTHR22576">
    <property type="entry name" value="MUCOSA ASSOCIATED LYMPHOID TISSUE LYMPHOMA TRANSLOCATION PROTEIN 1/PARACASPASE"/>
    <property type="match status" value="1"/>
</dbReference>
<dbReference type="Proteomes" id="UP000494040">
    <property type="component" value="Unassembled WGS sequence"/>
</dbReference>
<proteinExistence type="predicted"/>
<dbReference type="InterPro" id="IPR036179">
    <property type="entry name" value="Ig-like_dom_sf"/>
</dbReference>
<accession>A0A8I6TH48</accession>
<dbReference type="Gene3D" id="3.40.50.1460">
    <property type="match status" value="1"/>
</dbReference>
<evidence type="ECO:0000259" key="1">
    <source>
        <dbReference type="PROSITE" id="PS50208"/>
    </source>
</evidence>
<dbReference type="InterPro" id="IPR001309">
    <property type="entry name" value="Pept_C14_p20"/>
</dbReference>
<dbReference type="InterPro" id="IPR013783">
    <property type="entry name" value="Ig-like_fold"/>
</dbReference>
<dbReference type="SMART" id="SM00408">
    <property type="entry name" value="IGc2"/>
    <property type="match status" value="2"/>
</dbReference>
<dbReference type="OMA" id="HGFKMQE"/>
<dbReference type="InterPro" id="IPR003599">
    <property type="entry name" value="Ig_sub"/>
</dbReference>
<evidence type="ECO:0000313" key="4">
    <source>
        <dbReference type="Proteomes" id="UP000494040"/>
    </source>
</evidence>
<dbReference type="SUPFAM" id="SSF48726">
    <property type="entry name" value="Immunoglobulin"/>
    <property type="match status" value="2"/>
</dbReference>
<reference evidence="3" key="1">
    <citation type="submission" date="2022-01" db="UniProtKB">
        <authorList>
            <consortium name="EnsemblMetazoa"/>
        </authorList>
    </citation>
    <scope>IDENTIFICATION</scope>
</reference>
<evidence type="ECO:0000313" key="3">
    <source>
        <dbReference type="EnsemblMetazoa" id="XP_014259160.1"/>
    </source>
</evidence>
<dbReference type="Pfam" id="PF00656">
    <property type="entry name" value="Peptidase_C14"/>
    <property type="match status" value="1"/>
</dbReference>
<sequence length="648" mass="74812">MSNILLEEFRLNEPRLYRRLVMELSLKERWKNVLKALSMSRKPLIFSKDKESKMELSQKPGEFLLNELIARQFTLSYFSEILLSCNELEILSCITTTPEPLKIIVQPGAHNSEINLFFGDELKLECRATKIPPPKYQWYHNNIPIDCTGPVFLIESFEPKHEGYYFCIASRYSDCSNFQSVQSDTVICKFIDRLPEFEYVRPGMEIYKEIGSRVTLSVGIKSNRECKLQWIKNNEVIKNGNSNELLINNLKDTDFGEYYCVASNIAGEVYSQKITLKLLSTKEKPPSSKVALLIANEKYENYKYLVTPCNDIILLAKILKQLNYHVVALMNLNLIEMQNIINWFFDMLPAGADAFFCFVGHGFQLSDNKFMMPIDSPSTIKMVDCICDQMLIMKAKTNKLRLLVLMMDMCLEIPKRDNPQIFNERPKQYIYKPYNACNVIRIFSTATHQNAYETQNQKHGIYIEHISKFLLEDKPIIDIFNEAHEAFEKTKFSKFQKPSLSIDGGHRLKLNVKPLENAEVDAKLNAICVLNNNHYRLSFPRGGENIFLHVAPHEGTILNAIDLNFYDFLFAFNVQLDTSPQICDPKYKCTSEELIFTLQNLQKVKKHDVFITIKIRKPNGEEDCCSLDLGIPLIAAADLWYQPVGEET</sequence>
<dbReference type="EnsemblMetazoa" id="XM_014403674.2">
    <property type="protein sequence ID" value="XP_014259160.1"/>
    <property type="gene ID" value="LOC106672327"/>
</dbReference>
<dbReference type="GO" id="GO:0006508">
    <property type="term" value="P:proteolysis"/>
    <property type="evidence" value="ECO:0007669"/>
    <property type="project" value="InterPro"/>
</dbReference>
<dbReference type="Gene3D" id="2.60.40.10">
    <property type="entry name" value="Immunoglobulins"/>
    <property type="match status" value="2"/>
</dbReference>
<dbReference type="InterPro" id="IPR052039">
    <property type="entry name" value="Caspase-related_regulators"/>
</dbReference>
<evidence type="ECO:0008006" key="5">
    <source>
        <dbReference type="Google" id="ProtNLM"/>
    </source>
</evidence>
<dbReference type="GeneID" id="106672327"/>
<dbReference type="PROSITE" id="PS50208">
    <property type="entry name" value="CASPASE_P20"/>
    <property type="match status" value="1"/>
</dbReference>
<dbReference type="PROSITE" id="PS50835">
    <property type="entry name" value="IG_LIKE"/>
    <property type="match status" value="1"/>
</dbReference>
<keyword evidence="4" id="KW-1185">Reference proteome</keyword>
<dbReference type="Pfam" id="PF13927">
    <property type="entry name" value="Ig_3"/>
    <property type="match status" value="2"/>
</dbReference>
<protein>
    <recommendedName>
        <fullName evidence="5">Mucosa-associated lymphoid tissue lymphoma translocation protein 1</fullName>
    </recommendedName>
</protein>
<evidence type="ECO:0000259" key="2">
    <source>
        <dbReference type="PROSITE" id="PS50835"/>
    </source>
</evidence>
<feature type="domain" description="Caspase family p20" evidence="1">
    <location>
        <begin position="287"/>
        <end position="364"/>
    </location>
</feature>
<dbReference type="KEGG" id="clec:106672327"/>
<dbReference type="PANTHER" id="PTHR22576:SF37">
    <property type="entry name" value="MUCOSA-ASSOCIATED LYMPHOID TISSUE LYMPHOMA TRANSLOCATION PROTEIN 1"/>
    <property type="match status" value="1"/>
</dbReference>
<dbReference type="GO" id="GO:0004197">
    <property type="term" value="F:cysteine-type endopeptidase activity"/>
    <property type="evidence" value="ECO:0007669"/>
    <property type="project" value="InterPro"/>
</dbReference>
<dbReference type="AlphaFoldDB" id="A0A8I6TH48"/>
<organism evidence="3 4">
    <name type="scientific">Cimex lectularius</name>
    <name type="common">Bed bug</name>
    <name type="synonym">Acanthia lectularia</name>
    <dbReference type="NCBI Taxonomy" id="79782"/>
    <lineage>
        <taxon>Eukaryota</taxon>
        <taxon>Metazoa</taxon>
        <taxon>Ecdysozoa</taxon>
        <taxon>Arthropoda</taxon>
        <taxon>Hexapoda</taxon>
        <taxon>Insecta</taxon>
        <taxon>Pterygota</taxon>
        <taxon>Neoptera</taxon>
        <taxon>Paraneoptera</taxon>
        <taxon>Hemiptera</taxon>
        <taxon>Heteroptera</taxon>
        <taxon>Panheteroptera</taxon>
        <taxon>Cimicomorpha</taxon>
        <taxon>Cimicidae</taxon>
        <taxon>Cimex</taxon>
    </lineage>
</organism>
<dbReference type="SMART" id="SM00409">
    <property type="entry name" value="IG"/>
    <property type="match status" value="2"/>
</dbReference>
<dbReference type="InterPro" id="IPR003598">
    <property type="entry name" value="Ig_sub2"/>
</dbReference>
<feature type="domain" description="Ig-like" evidence="2">
    <location>
        <begin position="98"/>
        <end position="275"/>
    </location>
</feature>
<dbReference type="InterPro" id="IPR011600">
    <property type="entry name" value="Pept_C14_caspase"/>
</dbReference>
<dbReference type="InterPro" id="IPR029030">
    <property type="entry name" value="Caspase-like_dom_sf"/>
</dbReference>
<dbReference type="RefSeq" id="XP_014259160.1">
    <property type="nucleotide sequence ID" value="XM_014403674.2"/>
</dbReference>
<dbReference type="InterPro" id="IPR007110">
    <property type="entry name" value="Ig-like_dom"/>
</dbReference>
<dbReference type="OrthoDB" id="6578460at2759"/>
<name>A0A8I6TH48_CIMLE</name>